<dbReference type="GO" id="GO:0031956">
    <property type="term" value="F:medium-chain fatty acid-CoA ligase activity"/>
    <property type="evidence" value="ECO:0007669"/>
    <property type="project" value="TreeGrafter"/>
</dbReference>
<comment type="similarity">
    <text evidence="1">Belongs to the ATP-dependent AMP-binding enzyme family.</text>
</comment>
<feature type="domain" description="Carrier" evidence="6">
    <location>
        <begin position="585"/>
        <end position="661"/>
    </location>
</feature>
<proteinExistence type="inferred from homology"/>
<keyword evidence="3" id="KW-0597">Phosphoprotein</keyword>
<organism evidence="7 8">
    <name type="scientific">Periconia macrospinosa</name>
    <dbReference type="NCBI Taxonomy" id="97972"/>
    <lineage>
        <taxon>Eukaryota</taxon>
        <taxon>Fungi</taxon>
        <taxon>Dikarya</taxon>
        <taxon>Ascomycota</taxon>
        <taxon>Pezizomycotina</taxon>
        <taxon>Dothideomycetes</taxon>
        <taxon>Pleosporomycetidae</taxon>
        <taxon>Pleosporales</taxon>
        <taxon>Massarineae</taxon>
        <taxon>Periconiaceae</taxon>
        <taxon>Periconia</taxon>
    </lineage>
</organism>
<evidence type="ECO:0000256" key="3">
    <source>
        <dbReference type="ARBA" id="ARBA00022553"/>
    </source>
</evidence>
<dbReference type="Proteomes" id="UP000244855">
    <property type="component" value="Unassembled WGS sequence"/>
</dbReference>
<feature type="region of interest" description="Disordered" evidence="5">
    <location>
        <begin position="1148"/>
        <end position="1168"/>
    </location>
</feature>
<dbReference type="Gene3D" id="3.30.300.30">
    <property type="match status" value="1"/>
</dbReference>
<keyword evidence="2" id="KW-0596">Phosphopantetheine</keyword>
<protein>
    <submittedName>
        <fullName evidence="7">Acetyl-CoA synthetase-like protein</fullName>
    </submittedName>
</protein>
<keyword evidence="8" id="KW-1185">Reference proteome</keyword>
<evidence type="ECO:0000256" key="4">
    <source>
        <dbReference type="ARBA" id="ARBA00022598"/>
    </source>
</evidence>
<dbReference type="GO" id="GO:0006631">
    <property type="term" value="P:fatty acid metabolic process"/>
    <property type="evidence" value="ECO:0007669"/>
    <property type="project" value="TreeGrafter"/>
</dbReference>
<evidence type="ECO:0000256" key="2">
    <source>
        <dbReference type="ARBA" id="ARBA00022450"/>
    </source>
</evidence>
<dbReference type="InterPro" id="IPR045851">
    <property type="entry name" value="AMP-bd_C_sf"/>
</dbReference>
<dbReference type="SUPFAM" id="SSF56801">
    <property type="entry name" value="Acetyl-CoA synthetase-like"/>
    <property type="match status" value="1"/>
</dbReference>
<evidence type="ECO:0000256" key="1">
    <source>
        <dbReference type="ARBA" id="ARBA00006432"/>
    </source>
</evidence>
<dbReference type="STRING" id="97972.A0A2V1DHW8"/>
<dbReference type="Gene3D" id="3.40.50.12780">
    <property type="entry name" value="N-terminal domain of ligase-like"/>
    <property type="match status" value="1"/>
</dbReference>
<dbReference type="InterPro" id="IPR009081">
    <property type="entry name" value="PP-bd_ACP"/>
</dbReference>
<dbReference type="Gene3D" id="3.30.559.10">
    <property type="entry name" value="Chloramphenicol acetyltransferase-like domain"/>
    <property type="match status" value="1"/>
</dbReference>
<dbReference type="InterPro" id="IPR000873">
    <property type="entry name" value="AMP-dep_synth/lig_dom"/>
</dbReference>
<evidence type="ECO:0000259" key="6">
    <source>
        <dbReference type="PROSITE" id="PS50075"/>
    </source>
</evidence>
<dbReference type="CDD" id="cd04433">
    <property type="entry name" value="AFD_class_I"/>
    <property type="match status" value="1"/>
</dbReference>
<dbReference type="PANTHER" id="PTHR43201">
    <property type="entry name" value="ACYL-COA SYNTHETASE"/>
    <property type="match status" value="1"/>
</dbReference>
<dbReference type="InterPro" id="IPR042099">
    <property type="entry name" value="ANL_N_sf"/>
</dbReference>
<evidence type="ECO:0000256" key="5">
    <source>
        <dbReference type="SAM" id="MobiDB-lite"/>
    </source>
</evidence>
<dbReference type="SUPFAM" id="SSF47336">
    <property type="entry name" value="ACP-like"/>
    <property type="match status" value="1"/>
</dbReference>
<sequence>MATENALAESYGLPSRCDTLLWDTLQEIADTLPDSIALISAHQQKSCLIELRSRRTPPKAIRDCSTWTYAQLMKESLALADQLFDLGLRAGDTFVAFMWNSVEWAALLWACARLQVAFAPLNPNFLERPEELGHIMNTLLPKGIMCADGSCTEIINVILGTNQRHNVTVRIYLHREARLDDGWLRFADLGFKKRGSQDLTSVFSPPSGDIKRVHDPALVFATSGTTDLPKACPHTSANLYAASDVFRDIRLVHQNHRFLVLGPLFHIQAVWNVLVAWRAGATVCLPSPTFDAGEAIRSLRIFRCSHISCGPSMIAALLAHPDFSTDGYEHIQSMALGSDLISRDLVELCKKTFRAQNVYVGWGMSETVGGIVLGAKQDVIWHDGTPTIGYVTPGSSVRVCKPGSHTLVKKGETGELHIEGNSTTRGYVNGAQGAQNDAFYSSDGRHWFATGDLALMDSSGAIFVKGRIKDMIIRGGEKISPVAVENCINTIEGVKVIGISDPIMGQVPVAVIATELTGVERTDLTRTIQRVIKHRFGNSHRLRQLLTLGDLKLSHFPTTATGKVKKGFLRNVVEDFVGKSKILMSEPTATLAVILAIWKELLAADDHDITQHISVTKLADSLTMLRFCFEVERRLNKHMTVAEVLESETPIAQAKLLDSRQLGQAQVESKTTTNGISVWTHQAQKTKEDDTIITDSVRSAIDACLQSLGASWSDDVEAVYEPHEGMDMFLSSNARPSSCNVRWALEITQQPMSVQRIYESMAQALERHAALRAVVVPLEKRSYPFRSIHVVLKANERWLQHAVKILEPLERPEDLVGIIDQSDMAFGGPGRQSLHACIVPLVGSNTKFGLCLSVCHAAFDAISMAAFLNDFQLSLRQESLPSQTPVPYMAFAEAYRIHKNSALGKSTAMYHINKFISSNVPLSFLWPPLKGPGCFIGSDVGWKLSDGSLGQTSDRLSLDATAGIPRGRAIHSKAKILGLQKLKSDHSIEPSIVFKTAVALFNTEQTGGDCALFKTTSAGRTWPFLEQWIAQNLPHPLGIAGPCLSWSIDCITTRDDQRLDQFLKGQRPALKSVGRLGFIDVGFLWNFGIVSGEEVAGFVLYDDVHLDNTQAKNALSRVFDIAQQLVKTSSWERTLGEVLPGIGARHSPTISDDLQHAINPPGTNPKSN</sequence>
<dbReference type="PANTHER" id="PTHR43201:SF5">
    <property type="entry name" value="MEDIUM-CHAIN ACYL-COA LIGASE ACSF2, MITOCHONDRIAL"/>
    <property type="match status" value="1"/>
</dbReference>
<dbReference type="InterPro" id="IPR023213">
    <property type="entry name" value="CAT-like_dom_sf"/>
</dbReference>
<dbReference type="InterPro" id="IPR036736">
    <property type="entry name" value="ACP-like_sf"/>
</dbReference>
<evidence type="ECO:0000313" key="8">
    <source>
        <dbReference type="Proteomes" id="UP000244855"/>
    </source>
</evidence>
<name>A0A2V1DHW8_9PLEO</name>
<dbReference type="EMBL" id="KZ805453">
    <property type="protein sequence ID" value="PVH96829.1"/>
    <property type="molecule type" value="Genomic_DNA"/>
</dbReference>
<keyword evidence="4" id="KW-0436">Ligase</keyword>
<dbReference type="Pfam" id="PF00501">
    <property type="entry name" value="AMP-binding"/>
    <property type="match status" value="1"/>
</dbReference>
<dbReference type="PROSITE" id="PS50075">
    <property type="entry name" value="CARRIER"/>
    <property type="match status" value="1"/>
</dbReference>
<dbReference type="AlphaFoldDB" id="A0A2V1DHW8"/>
<dbReference type="SUPFAM" id="SSF52777">
    <property type="entry name" value="CoA-dependent acyltransferases"/>
    <property type="match status" value="1"/>
</dbReference>
<accession>A0A2V1DHW8</accession>
<dbReference type="OrthoDB" id="10253869at2759"/>
<evidence type="ECO:0000313" key="7">
    <source>
        <dbReference type="EMBL" id="PVH96829.1"/>
    </source>
</evidence>
<reference evidence="7 8" key="1">
    <citation type="journal article" date="2018" name="Sci. Rep.">
        <title>Comparative genomics provides insights into the lifestyle and reveals functional heterogeneity of dark septate endophytic fungi.</title>
        <authorList>
            <person name="Knapp D.G."/>
            <person name="Nemeth J.B."/>
            <person name="Barry K."/>
            <person name="Hainaut M."/>
            <person name="Henrissat B."/>
            <person name="Johnson J."/>
            <person name="Kuo A."/>
            <person name="Lim J.H.P."/>
            <person name="Lipzen A."/>
            <person name="Nolan M."/>
            <person name="Ohm R.A."/>
            <person name="Tamas L."/>
            <person name="Grigoriev I.V."/>
            <person name="Spatafora J.W."/>
            <person name="Nagy L.G."/>
            <person name="Kovacs G.M."/>
        </authorList>
    </citation>
    <scope>NUCLEOTIDE SEQUENCE [LARGE SCALE GENOMIC DNA]</scope>
    <source>
        <strain evidence="7 8">DSE2036</strain>
    </source>
</reference>
<gene>
    <name evidence="7" type="ORF">DM02DRAFT_686823</name>
</gene>